<protein>
    <recommendedName>
        <fullName evidence="4 13">Delta-aminolevulinic acid dehydratase</fullName>
        <ecNumber evidence="3 13">4.2.1.24</ecNumber>
    </recommendedName>
</protein>
<dbReference type="EMBL" id="QMIE01000012">
    <property type="protein sequence ID" value="TVM16208.1"/>
    <property type="molecule type" value="Genomic_DNA"/>
</dbReference>
<dbReference type="Pfam" id="PF00490">
    <property type="entry name" value="ALAD"/>
    <property type="match status" value="1"/>
</dbReference>
<dbReference type="InterPro" id="IPR030656">
    <property type="entry name" value="ALAD_AS"/>
</dbReference>
<name>A0A7M3MDB7_9BACT</name>
<dbReference type="InterPro" id="IPR013785">
    <property type="entry name" value="Aldolase_TIM"/>
</dbReference>
<comment type="pathway">
    <text evidence="1">Porphyrin-containing compound metabolism; protoporphyrin-IX biosynthesis; coproporphyrinogen-III from 5-aminolevulinate: step 1/4.</text>
</comment>
<dbReference type="PRINTS" id="PR00144">
    <property type="entry name" value="DALDHYDRTASE"/>
</dbReference>
<comment type="similarity">
    <text evidence="2 14">Belongs to the ALAD family.</text>
</comment>
<keyword evidence="12" id="KW-0460">Magnesium</keyword>
<keyword evidence="7 13" id="KW-0627">Porphyrin biosynthesis</keyword>
<feature type="binding site" evidence="12">
    <location>
        <position position="235"/>
    </location>
    <ligand>
        <name>Mg(2+)</name>
        <dbReference type="ChEBI" id="CHEBI:18420"/>
    </ligand>
</feature>
<gene>
    <name evidence="15" type="ORF">DPQ33_12865</name>
</gene>
<evidence type="ECO:0000256" key="8">
    <source>
        <dbReference type="ARBA" id="ARBA00047651"/>
    </source>
</evidence>
<evidence type="ECO:0000256" key="4">
    <source>
        <dbReference type="ARBA" id="ARBA00020771"/>
    </source>
</evidence>
<feature type="binding site" evidence="10">
    <location>
        <position position="219"/>
    </location>
    <ligand>
        <name>5-aminolevulinate</name>
        <dbReference type="ChEBI" id="CHEBI:356416"/>
        <label>1</label>
    </ligand>
</feature>
<evidence type="ECO:0000256" key="12">
    <source>
        <dbReference type="PIRSR" id="PIRSR001415-5"/>
    </source>
</evidence>
<feature type="binding site" evidence="10">
    <location>
        <position position="276"/>
    </location>
    <ligand>
        <name>5-aminolevulinate</name>
        <dbReference type="ChEBI" id="CHEBI:356416"/>
        <label>2</label>
    </ligand>
</feature>
<keyword evidence="16" id="KW-1185">Reference proteome</keyword>
<feature type="active site" description="Schiff-base intermediate with substrate" evidence="9">
    <location>
        <position position="197"/>
    </location>
</feature>
<accession>A0A7M3MDB7</accession>
<comment type="subunit">
    <text evidence="13">Homooctamer.</text>
</comment>
<evidence type="ECO:0000256" key="2">
    <source>
        <dbReference type="ARBA" id="ARBA00008055"/>
    </source>
</evidence>
<evidence type="ECO:0000256" key="1">
    <source>
        <dbReference type="ARBA" id="ARBA00004694"/>
    </source>
</evidence>
<evidence type="ECO:0000256" key="5">
    <source>
        <dbReference type="ARBA" id="ARBA00023133"/>
    </source>
</evidence>
<feature type="binding site" evidence="11">
    <location>
        <position position="132"/>
    </location>
    <ligand>
        <name>Zn(2+)</name>
        <dbReference type="ChEBI" id="CHEBI:29105"/>
        <note>catalytic</note>
    </ligand>
</feature>
<dbReference type="GO" id="GO:0006782">
    <property type="term" value="P:protoporphyrinogen IX biosynthetic process"/>
    <property type="evidence" value="ECO:0007669"/>
    <property type="project" value="UniProtKB-UniPathway"/>
</dbReference>
<evidence type="ECO:0000313" key="15">
    <source>
        <dbReference type="EMBL" id="TVM16208.1"/>
    </source>
</evidence>
<dbReference type="Proteomes" id="UP000448292">
    <property type="component" value="Unassembled WGS sequence"/>
</dbReference>
<dbReference type="GO" id="GO:0005829">
    <property type="term" value="C:cytosol"/>
    <property type="evidence" value="ECO:0007669"/>
    <property type="project" value="TreeGrafter"/>
</dbReference>
<evidence type="ECO:0000256" key="9">
    <source>
        <dbReference type="PIRSR" id="PIRSR001415-1"/>
    </source>
</evidence>
<comment type="catalytic activity">
    <reaction evidence="8 13">
        <text>2 5-aminolevulinate = porphobilinogen + 2 H2O + H(+)</text>
        <dbReference type="Rhea" id="RHEA:24064"/>
        <dbReference type="ChEBI" id="CHEBI:15377"/>
        <dbReference type="ChEBI" id="CHEBI:15378"/>
        <dbReference type="ChEBI" id="CHEBI:58126"/>
        <dbReference type="ChEBI" id="CHEBI:356416"/>
        <dbReference type="EC" id="4.2.1.24"/>
    </reaction>
</comment>
<dbReference type="SUPFAM" id="SSF51569">
    <property type="entry name" value="Aldolase"/>
    <property type="match status" value="1"/>
</dbReference>
<feature type="binding site" evidence="10">
    <location>
        <position position="315"/>
    </location>
    <ligand>
        <name>5-aminolevulinate</name>
        <dbReference type="ChEBI" id="CHEBI:356416"/>
        <label>2</label>
    </ligand>
</feature>
<keyword evidence="6 13" id="KW-0456">Lyase</keyword>
<keyword evidence="11" id="KW-0862">Zinc</keyword>
<reference evidence="15 16" key="1">
    <citation type="submission" date="2018-06" db="EMBL/GenBank/DDBJ databases">
        <title>Complete genome of Desulfovibrio indonesiensis P37SLT.</title>
        <authorList>
            <person name="Crispim J.S."/>
            <person name="Vidigal P.M.P."/>
            <person name="Silva L.C.F."/>
            <person name="Laguardia C.N."/>
            <person name="Araujo L.C."/>
            <person name="Dias R.S."/>
            <person name="Sousa M.P."/>
            <person name="Paula S.O."/>
            <person name="Silva C."/>
        </authorList>
    </citation>
    <scope>NUCLEOTIDE SEQUENCE [LARGE SCALE GENOMIC DNA]</scope>
    <source>
        <strain evidence="15 16">P37SLT</strain>
    </source>
</reference>
<dbReference type="FunFam" id="3.20.20.70:FF:000019">
    <property type="entry name" value="Delta-aminolevulinic acid dehydratase"/>
    <property type="match status" value="1"/>
</dbReference>
<feature type="active site" description="Schiff-base intermediate with substrate" evidence="9">
    <location>
        <position position="250"/>
    </location>
</feature>
<dbReference type="EC" id="4.2.1.24" evidence="3 13"/>
<keyword evidence="5" id="KW-0350">Heme biosynthesis</keyword>
<dbReference type="GO" id="GO:0008270">
    <property type="term" value="F:zinc ion binding"/>
    <property type="evidence" value="ECO:0007669"/>
    <property type="project" value="TreeGrafter"/>
</dbReference>
<evidence type="ECO:0000256" key="11">
    <source>
        <dbReference type="PIRSR" id="PIRSR001415-3"/>
    </source>
</evidence>
<dbReference type="InterPro" id="IPR001731">
    <property type="entry name" value="ALAD"/>
</dbReference>
<feature type="binding site" evidence="11">
    <location>
        <position position="124"/>
    </location>
    <ligand>
        <name>Zn(2+)</name>
        <dbReference type="ChEBI" id="CHEBI:29105"/>
        <note>catalytic</note>
    </ligand>
</feature>
<dbReference type="PANTHER" id="PTHR11458:SF0">
    <property type="entry name" value="DELTA-AMINOLEVULINIC ACID DEHYDRATASE"/>
    <property type="match status" value="1"/>
</dbReference>
<evidence type="ECO:0000256" key="13">
    <source>
        <dbReference type="RuleBase" id="RU000515"/>
    </source>
</evidence>
<dbReference type="PIRSF" id="PIRSF001415">
    <property type="entry name" value="Porphbilin_synth"/>
    <property type="match status" value="1"/>
</dbReference>
<dbReference type="Gene3D" id="3.20.20.70">
    <property type="entry name" value="Aldolase class I"/>
    <property type="match status" value="1"/>
</dbReference>
<evidence type="ECO:0000256" key="14">
    <source>
        <dbReference type="RuleBase" id="RU004161"/>
    </source>
</evidence>
<organism evidence="15 16">
    <name type="scientific">Oceanidesulfovibrio indonesiensis</name>
    <dbReference type="NCBI Taxonomy" id="54767"/>
    <lineage>
        <taxon>Bacteria</taxon>
        <taxon>Pseudomonadati</taxon>
        <taxon>Thermodesulfobacteriota</taxon>
        <taxon>Desulfovibrionia</taxon>
        <taxon>Desulfovibrionales</taxon>
        <taxon>Desulfovibrionaceae</taxon>
        <taxon>Oceanidesulfovibrio</taxon>
    </lineage>
</organism>
<evidence type="ECO:0000256" key="3">
    <source>
        <dbReference type="ARBA" id="ARBA00012053"/>
    </source>
</evidence>
<feature type="binding site" evidence="10">
    <location>
        <position position="207"/>
    </location>
    <ligand>
        <name>5-aminolevulinate</name>
        <dbReference type="ChEBI" id="CHEBI:356416"/>
        <label>1</label>
    </ligand>
</feature>
<feature type="binding site" evidence="11">
    <location>
        <position position="122"/>
    </location>
    <ligand>
        <name>Zn(2+)</name>
        <dbReference type="ChEBI" id="CHEBI:29105"/>
        <note>catalytic</note>
    </ligand>
</feature>
<keyword evidence="11" id="KW-0479">Metal-binding</keyword>
<dbReference type="PROSITE" id="PS00169">
    <property type="entry name" value="D_ALA_DEHYDRATASE"/>
    <property type="match status" value="1"/>
</dbReference>
<evidence type="ECO:0000256" key="6">
    <source>
        <dbReference type="ARBA" id="ARBA00023239"/>
    </source>
</evidence>
<dbReference type="SMART" id="SM01004">
    <property type="entry name" value="ALAD"/>
    <property type="match status" value="1"/>
</dbReference>
<comment type="caution">
    <text evidence="15">The sequence shown here is derived from an EMBL/GenBank/DDBJ whole genome shotgun (WGS) entry which is preliminary data.</text>
</comment>
<evidence type="ECO:0000313" key="16">
    <source>
        <dbReference type="Proteomes" id="UP000448292"/>
    </source>
</evidence>
<dbReference type="AlphaFoldDB" id="A0A7M3MDB7"/>
<evidence type="ECO:0000256" key="7">
    <source>
        <dbReference type="ARBA" id="ARBA00023244"/>
    </source>
</evidence>
<dbReference type="UniPathway" id="UPA00251">
    <property type="reaction ID" value="UER00318"/>
</dbReference>
<dbReference type="OrthoDB" id="9805001at2"/>
<dbReference type="CDD" id="cd00384">
    <property type="entry name" value="ALAD_PBGS"/>
    <property type="match status" value="1"/>
</dbReference>
<proteinExistence type="inferred from homology"/>
<dbReference type="NCBIfam" id="NF006762">
    <property type="entry name" value="PRK09283.1"/>
    <property type="match status" value="1"/>
</dbReference>
<evidence type="ECO:0000256" key="10">
    <source>
        <dbReference type="PIRSR" id="PIRSR001415-2"/>
    </source>
</evidence>
<dbReference type="PANTHER" id="PTHR11458">
    <property type="entry name" value="DELTA-AMINOLEVULINIC ACID DEHYDRATASE"/>
    <property type="match status" value="1"/>
</dbReference>
<dbReference type="RefSeq" id="WP_144303633.1">
    <property type="nucleotide sequence ID" value="NZ_QMIE01000012.1"/>
</dbReference>
<dbReference type="GO" id="GO:0004655">
    <property type="term" value="F:porphobilinogen synthase activity"/>
    <property type="evidence" value="ECO:0007669"/>
    <property type="project" value="UniProtKB-EC"/>
</dbReference>
<sequence length="329" mass="36216">MESRFHRGRRLRRTEALRSLFRETRLTGNDLVQPYFVVEHENPDVVKPIGAMPGQSQLGLSALLETVGRGKTAGLKSVILFGIPKEKDERGSQAYAEEGIVQQAVRELKENFPDLVVITDVCLCEYTSHGHCGLIRGGEVQNDPTLELLARAALSHARAGADIVAPSDMMDGRVAAIRQILDKDGYSHIPIISYAVKYASAFYGPFREAAESTPAFGDRRSYQMDIANAREGLREAAADLEEGADALMVKPALPYLDVLRDLRERFDCPLSAYQVSGEYSMIKAAGKEGWLDPTATAIESLTAIKRAGADLILSYFTTELLEKELIPRS</sequence>